<proteinExistence type="predicted"/>
<sequence>MFVERLHALTSFRLAVVSRDATVQDAALPLSRPGVGLVLVCDATGSLEGVISKSDLIRHLSSPTHASPPASALMSKSVITCGPKDDVRDVWQTMAARSLQNVPVINEAAKPLGILDIRDAMKVLFEEEELQERMLFNYVSGVGYR</sequence>
<evidence type="ECO:0000256" key="1">
    <source>
        <dbReference type="ARBA" id="ARBA00023122"/>
    </source>
</evidence>
<evidence type="ECO:0000313" key="5">
    <source>
        <dbReference type="Proteomes" id="UP001549204"/>
    </source>
</evidence>
<dbReference type="SUPFAM" id="SSF54631">
    <property type="entry name" value="CBS-domain pair"/>
    <property type="match status" value="1"/>
</dbReference>
<keyword evidence="5" id="KW-1185">Reference proteome</keyword>
<dbReference type="CDD" id="cd02205">
    <property type="entry name" value="CBS_pair_SF"/>
    <property type="match status" value="1"/>
</dbReference>
<comment type="caution">
    <text evidence="4">The sequence shown here is derived from an EMBL/GenBank/DDBJ whole genome shotgun (WGS) entry which is preliminary data.</text>
</comment>
<dbReference type="SMART" id="SM00116">
    <property type="entry name" value="CBS"/>
    <property type="match status" value="2"/>
</dbReference>
<name>A0ABV2GPY6_9HYPH</name>
<dbReference type="InterPro" id="IPR046342">
    <property type="entry name" value="CBS_dom_sf"/>
</dbReference>
<dbReference type="InterPro" id="IPR051257">
    <property type="entry name" value="Diverse_CBS-Domain"/>
</dbReference>
<dbReference type="RefSeq" id="WP_354492102.1">
    <property type="nucleotide sequence ID" value="NZ_JBEPMC010000005.1"/>
</dbReference>
<keyword evidence="1 2" id="KW-0129">CBS domain</keyword>
<dbReference type="Pfam" id="PF00571">
    <property type="entry name" value="CBS"/>
    <property type="match status" value="2"/>
</dbReference>
<feature type="domain" description="CBS" evidence="3">
    <location>
        <begin position="74"/>
        <end position="130"/>
    </location>
</feature>
<dbReference type="Proteomes" id="UP001549204">
    <property type="component" value="Unassembled WGS sequence"/>
</dbReference>
<dbReference type="PANTHER" id="PTHR43080">
    <property type="entry name" value="CBS DOMAIN-CONTAINING PROTEIN CBSX3, MITOCHONDRIAL"/>
    <property type="match status" value="1"/>
</dbReference>
<dbReference type="InterPro" id="IPR000644">
    <property type="entry name" value="CBS_dom"/>
</dbReference>
<reference evidence="4 5" key="1">
    <citation type="submission" date="2024-06" db="EMBL/GenBank/DDBJ databases">
        <title>Genomic Encyclopedia of Type Strains, Phase IV (KMG-IV): sequencing the most valuable type-strain genomes for metagenomic binning, comparative biology and taxonomic classification.</title>
        <authorList>
            <person name="Goeker M."/>
        </authorList>
    </citation>
    <scope>NUCLEOTIDE SEQUENCE [LARGE SCALE GENOMIC DNA]</scope>
    <source>
        <strain evidence="4 5">DSM 100022</strain>
    </source>
</reference>
<evidence type="ECO:0000259" key="3">
    <source>
        <dbReference type="PROSITE" id="PS51371"/>
    </source>
</evidence>
<dbReference type="EMBL" id="JBEPMC010000005">
    <property type="protein sequence ID" value="MET3580364.1"/>
    <property type="molecule type" value="Genomic_DNA"/>
</dbReference>
<dbReference type="PROSITE" id="PS51371">
    <property type="entry name" value="CBS"/>
    <property type="match status" value="2"/>
</dbReference>
<dbReference type="PANTHER" id="PTHR43080:SF2">
    <property type="entry name" value="CBS DOMAIN-CONTAINING PROTEIN"/>
    <property type="match status" value="1"/>
</dbReference>
<evidence type="ECO:0000313" key="4">
    <source>
        <dbReference type="EMBL" id="MET3580364.1"/>
    </source>
</evidence>
<organism evidence="4 5">
    <name type="scientific">Mesorhizobium robiniae</name>
    <dbReference type="NCBI Taxonomy" id="559315"/>
    <lineage>
        <taxon>Bacteria</taxon>
        <taxon>Pseudomonadati</taxon>
        <taxon>Pseudomonadota</taxon>
        <taxon>Alphaproteobacteria</taxon>
        <taxon>Hyphomicrobiales</taxon>
        <taxon>Phyllobacteriaceae</taxon>
        <taxon>Mesorhizobium</taxon>
    </lineage>
</organism>
<gene>
    <name evidence="4" type="ORF">ABID19_003402</name>
</gene>
<evidence type="ECO:0000256" key="2">
    <source>
        <dbReference type="PROSITE-ProRule" id="PRU00703"/>
    </source>
</evidence>
<feature type="domain" description="CBS" evidence="3">
    <location>
        <begin position="9"/>
        <end position="67"/>
    </location>
</feature>
<dbReference type="Gene3D" id="3.10.580.10">
    <property type="entry name" value="CBS-domain"/>
    <property type="match status" value="1"/>
</dbReference>
<protein>
    <submittedName>
        <fullName evidence="4">CBS domain-containing protein</fullName>
    </submittedName>
</protein>
<accession>A0ABV2GPY6</accession>